<dbReference type="PANTHER" id="PTHR37833">
    <property type="entry name" value="LIPOPROTEIN-RELATED"/>
    <property type="match status" value="1"/>
</dbReference>
<evidence type="ECO:0000256" key="1">
    <source>
        <dbReference type="SAM" id="MobiDB-lite"/>
    </source>
</evidence>
<gene>
    <name evidence="3" type="ORF">SAMN04488029_2620</name>
</gene>
<name>A0A1W2GH00_REIFA</name>
<evidence type="ECO:0000256" key="2">
    <source>
        <dbReference type="SAM" id="SignalP"/>
    </source>
</evidence>
<protein>
    <recommendedName>
        <fullName evidence="5">DUF1573 domain-containing protein</fullName>
    </recommendedName>
</protein>
<dbReference type="InterPro" id="IPR011467">
    <property type="entry name" value="DUF1573"/>
</dbReference>
<dbReference type="PROSITE" id="PS51257">
    <property type="entry name" value="PROKAR_LIPOPROTEIN"/>
    <property type="match status" value="1"/>
</dbReference>
<reference evidence="3 4" key="1">
    <citation type="submission" date="2017-04" db="EMBL/GenBank/DDBJ databases">
        <authorList>
            <person name="Afonso C.L."/>
            <person name="Miller P.J."/>
            <person name="Scott M.A."/>
            <person name="Spackman E."/>
            <person name="Goraichik I."/>
            <person name="Dimitrov K.M."/>
            <person name="Suarez D.L."/>
            <person name="Swayne D.E."/>
        </authorList>
    </citation>
    <scope>NUCLEOTIDE SEQUENCE [LARGE SCALE GENOMIC DNA]</scope>
    <source>
        <strain evidence="3 4">DSM 26133</strain>
    </source>
</reference>
<dbReference type="Pfam" id="PF07610">
    <property type="entry name" value="DUF1573"/>
    <property type="match status" value="1"/>
</dbReference>
<feature type="region of interest" description="Disordered" evidence="1">
    <location>
        <begin position="41"/>
        <end position="70"/>
    </location>
</feature>
<dbReference type="AlphaFoldDB" id="A0A1W2GH00"/>
<feature type="compositionally biased region" description="Polar residues" evidence="1">
    <location>
        <begin position="44"/>
        <end position="53"/>
    </location>
</feature>
<dbReference type="RefSeq" id="WP_245827085.1">
    <property type="nucleotide sequence ID" value="NZ_FWYF01000003.1"/>
</dbReference>
<feature type="compositionally biased region" description="Basic and acidic residues" evidence="1">
    <location>
        <begin position="57"/>
        <end position="67"/>
    </location>
</feature>
<dbReference type="PANTHER" id="PTHR37833:SF1">
    <property type="entry name" value="SIGNAL PEPTIDE PROTEIN"/>
    <property type="match status" value="1"/>
</dbReference>
<dbReference type="Proteomes" id="UP000192472">
    <property type="component" value="Unassembled WGS sequence"/>
</dbReference>
<keyword evidence="4" id="KW-1185">Reference proteome</keyword>
<dbReference type="EMBL" id="FWYF01000003">
    <property type="protein sequence ID" value="SMD35943.1"/>
    <property type="molecule type" value="Genomic_DNA"/>
</dbReference>
<feature type="chain" id="PRO_5013275274" description="DUF1573 domain-containing protein" evidence="2">
    <location>
        <begin position="25"/>
        <end position="182"/>
    </location>
</feature>
<feature type="signal peptide" evidence="2">
    <location>
        <begin position="1"/>
        <end position="24"/>
    </location>
</feature>
<evidence type="ECO:0008006" key="5">
    <source>
        <dbReference type="Google" id="ProtNLM"/>
    </source>
</evidence>
<evidence type="ECO:0000313" key="4">
    <source>
        <dbReference type="Proteomes" id="UP000192472"/>
    </source>
</evidence>
<accession>A0A1W2GH00</accession>
<organism evidence="3 4">
    <name type="scientific">Reichenbachiella faecimaris</name>
    <dbReference type="NCBI Taxonomy" id="692418"/>
    <lineage>
        <taxon>Bacteria</taxon>
        <taxon>Pseudomonadati</taxon>
        <taxon>Bacteroidota</taxon>
        <taxon>Cytophagia</taxon>
        <taxon>Cytophagales</taxon>
        <taxon>Reichenbachiellaceae</taxon>
        <taxon>Reichenbachiella</taxon>
    </lineage>
</organism>
<keyword evidence="2" id="KW-0732">Signal</keyword>
<evidence type="ECO:0000313" key="3">
    <source>
        <dbReference type="EMBL" id="SMD35943.1"/>
    </source>
</evidence>
<dbReference type="InterPro" id="IPR013783">
    <property type="entry name" value="Ig-like_fold"/>
</dbReference>
<proteinExistence type="predicted"/>
<dbReference type="STRING" id="692418.SAMN04488029_2620"/>
<sequence length="182" mass="19411">MKNIKMIPAYLAVLAMIATGCSSADVESRIARLEGRVAELEGSGTATKRSAASDNVKPADNKPEVKPEGPLPEFAFNEESHDFGTINEGDVVEHVFAFTNTGDAPLIISSATGSCGCTVPEWPKEPIGVGEKGEIKVKFNSRKKPGIQNKTVTITSNTYPKQQRIKIKANVTPAPKDADTPS</sequence>
<dbReference type="Gene3D" id="2.60.40.10">
    <property type="entry name" value="Immunoglobulins"/>
    <property type="match status" value="1"/>
</dbReference>